<evidence type="ECO:0000313" key="2">
    <source>
        <dbReference type="Proteomes" id="UP000005561"/>
    </source>
</evidence>
<evidence type="ECO:0000313" key="1">
    <source>
        <dbReference type="EMBL" id="EET62073.1"/>
    </source>
</evidence>
<dbReference type="AlphaFoldDB" id="C6LAU2"/>
<organism evidence="1 2">
    <name type="scientific">Marvinbryantia formatexigens DSM 14469</name>
    <dbReference type="NCBI Taxonomy" id="478749"/>
    <lineage>
        <taxon>Bacteria</taxon>
        <taxon>Bacillati</taxon>
        <taxon>Bacillota</taxon>
        <taxon>Clostridia</taxon>
        <taxon>Lachnospirales</taxon>
        <taxon>Lachnospiraceae</taxon>
        <taxon>Marvinbryantia</taxon>
    </lineage>
</organism>
<proteinExistence type="predicted"/>
<name>C6LAU2_9FIRM</name>
<protein>
    <submittedName>
        <fullName evidence="1">Uncharacterized protein</fullName>
    </submittedName>
</protein>
<gene>
    <name evidence="1" type="ORF">BRYFOR_05736</name>
</gene>
<reference evidence="1" key="1">
    <citation type="submission" date="2009-07" db="EMBL/GenBank/DDBJ databases">
        <authorList>
            <person name="Weinstock G."/>
            <person name="Sodergren E."/>
            <person name="Clifton S."/>
            <person name="Fulton L."/>
            <person name="Fulton B."/>
            <person name="Courtney L."/>
            <person name="Fronick C."/>
            <person name="Harrison M."/>
            <person name="Strong C."/>
            <person name="Farmer C."/>
            <person name="Delahaunty K."/>
            <person name="Markovic C."/>
            <person name="Hall O."/>
            <person name="Minx P."/>
            <person name="Tomlinson C."/>
            <person name="Mitreva M."/>
            <person name="Nelson J."/>
            <person name="Hou S."/>
            <person name="Wollam A."/>
            <person name="Pepin K.H."/>
            <person name="Johnson M."/>
            <person name="Bhonagiri V."/>
            <person name="Nash W.E."/>
            <person name="Warren W."/>
            <person name="Chinwalla A."/>
            <person name="Mardis E.R."/>
            <person name="Wilson R.K."/>
        </authorList>
    </citation>
    <scope>NUCLEOTIDE SEQUENCE [LARGE SCALE GENOMIC DNA]</scope>
    <source>
        <strain evidence="1">DSM 14469</strain>
    </source>
</reference>
<accession>C6LAU2</accession>
<sequence length="39" mass="4841">MRYIKEKRNWLAPLPVNNLRTFSDRDLSFSLCRMRLRRS</sequence>
<dbReference type="EMBL" id="ACCL02000003">
    <property type="protein sequence ID" value="EET62073.1"/>
    <property type="molecule type" value="Genomic_DNA"/>
</dbReference>
<dbReference type="Proteomes" id="UP000005561">
    <property type="component" value="Unassembled WGS sequence"/>
</dbReference>
<comment type="caution">
    <text evidence="1">The sequence shown here is derived from an EMBL/GenBank/DDBJ whole genome shotgun (WGS) entry which is preliminary data.</text>
</comment>
<keyword evidence="2" id="KW-1185">Reference proteome</keyword>